<dbReference type="GO" id="GO:0043495">
    <property type="term" value="F:protein-membrane adaptor activity"/>
    <property type="evidence" value="ECO:0007669"/>
    <property type="project" value="TreeGrafter"/>
</dbReference>
<protein>
    <recommendedName>
        <fullName evidence="7">SUN domain-containing protein</fullName>
    </recommendedName>
</protein>
<dbReference type="AlphaFoldDB" id="A0A015JQY4"/>
<evidence type="ECO:0000256" key="5">
    <source>
        <dbReference type="SAM" id="MobiDB-lite"/>
    </source>
</evidence>
<dbReference type="GO" id="GO:0034993">
    <property type="term" value="C:meiotic nuclear membrane microtubule tethering complex"/>
    <property type="evidence" value="ECO:0007669"/>
    <property type="project" value="TreeGrafter"/>
</dbReference>
<evidence type="ECO:0000256" key="1">
    <source>
        <dbReference type="ARBA" id="ARBA00004370"/>
    </source>
</evidence>
<feature type="transmembrane region" description="Helical" evidence="6">
    <location>
        <begin position="324"/>
        <end position="344"/>
    </location>
</feature>
<keyword evidence="2 6" id="KW-0812">Transmembrane</keyword>
<name>A0A015JQY4_RHIIW</name>
<dbReference type="Pfam" id="PF07738">
    <property type="entry name" value="Sad1_UNC"/>
    <property type="match status" value="2"/>
</dbReference>
<dbReference type="InterPro" id="IPR012919">
    <property type="entry name" value="SUN_dom"/>
</dbReference>
<evidence type="ECO:0000256" key="4">
    <source>
        <dbReference type="ARBA" id="ARBA00023136"/>
    </source>
</evidence>
<dbReference type="STRING" id="1432141.A0A015JQY4"/>
<keyword evidence="9" id="KW-1185">Reference proteome</keyword>
<dbReference type="OrthoDB" id="342281at2759"/>
<dbReference type="EMBL" id="JEMT01027372">
    <property type="protein sequence ID" value="EXX57464.1"/>
    <property type="molecule type" value="Genomic_DNA"/>
</dbReference>
<dbReference type="PROSITE" id="PS51469">
    <property type="entry name" value="SUN"/>
    <property type="match status" value="1"/>
</dbReference>
<keyword evidence="3 6" id="KW-1133">Transmembrane helix</keyword>
<evidence type="ECO:0000256" key="2">
    <source>
        <dbReference type="ARBA" id="ARBA00022692"/>
    </source>
</evidence>
<feature type="domain" description="SUN" evidence="7">
    <location>
        <begin position="469"/>
        <end position="676"/>
    </location>
</feature>
<dbReference type="PANTHER" id="PTHR12911:SF8">
    <property type="entry name" value="KLAROID PROTEIN-RELATED"/>
    <property type="match status" value="1"/>
</dbReference>
<evidence type="ECO:0000259" key="7">
    <source>
        <dbReference type="PROSITE" id="PS51469"/>
    </source>
</evidence>
<dbReference type="InterPro" id="IPR045119">
    <property type="entry name" value="SUN1-5"/>
</dbReference>
<dbReference type="PANTHER" id="PTHR12911">
    <property type="entry name" value="SAD1/UNC-84-LIKE PROTEIN-RELATED"/>
    <property type="match status" value="1"/>
</dbReference>
<feature type="region of interest" description="Disordered" evidence="5">
    <location>
        <begin position="21"/>
        <end position="43"/>
    </location>
</feature>
<comment type="caution">
    <text evidence="8">The sequence shown here is derived from an EMBL/GenBank/DDBJ whole genome shotgun (WGS) entry which is preliminary data.</text>
</comment>
<dbReference type="HOGENOM" id="CLU_402866_0_0_1"/>
<feature type="transmembrane region" description="Helical" evidence="6">
    <location>
        <begin position="253"/>
        <end position="273"/>
    </location>
</feature>
<dbReference type="SMR" id="A0A015JQY4"/>
<proteinExistence type="predicted"/>
<dbReference type="Gene3D" id="2.60.120.260">
    <property type="entry name" value="Galactose-binding domain-like"/>
    <property type="match status" value="1"/>
</dbReference>
<reference evidence="8 9" key="1">
    <citation type="submission" date="2014-02" db="EMBL/GenBank/DDBJ databases">
        <title>Single nucleus genome sequencing reveals high similarity among nuclei of an endomycorrhizal fungus.</title>
        <authorList>
            <person name="Lin K."/>
            <person name="Geurts R."/>
            <person name="Zhang Z."/>
            <person name="Limpens E."/>
            <person name="Saunders D.G."/>
            <person name="Mu D."/>
            <person name="Pang E."/>
            <person name="Cao H."/>
            <person name="Cha H."/>
            <person name="Lin T."/>
            <person name="Zhou Q."/>
            <person name="Shang Y."/>
            <person name="Li Y."/>
            <person name="Ivanov S."/>
            <person name="Sharma T."/>
            <person name="Velzen R.V."/>
            <person name="Ruijter N.D."/>
            <person name="Aanen D.K."/>
            <person name="Win J."/>
            <person name="Kamoun S."/>
            <person name="Bisseling T."/>
            <person name="Huang S."/>
        </authorList>
    </citation>
    <scope>NUCLEOTIDE SEQUENCE [LARGE SCALE GENOMIC DNA]</scope>
    <source>
        <strain evidence="9">DAOM197198w</strain>
    </source>
</reference>
<dbReference type="Proteomes" id="UP000022910">
    <property type="component" value="Unassembled WGS sequence"/>
</dbReference>
<keyword evidence="4 6" id="KW-0472">Membrane</keyword>
<accession>A0A015JQY4</accession>
<comment type="subcellular location">
    <subcellularLocation>
        <location evidence="1">Membrane</location>
    </subcellularLocation>
</comment>
<evidence type="ECO:0000313" key="9">
    <source>
        <dbReference type="Proteomes" id="UP000022910"/>
    </source>
</evidence>
<evidence type="ECO:0000256" key="3">
    <source>
        <dbReference type="ARBA" id="ARBA00022989"/>
    </source>
</evidence>
<gene>
    <name evidence="8" type="ORF">RirG_206940</name>
</gene>
<evidence type="ECO:0000256" key="6">
    <source>
        <dbReference type="SAM" id="Phobius"/>
    </source>
</evidence>
<organism evidence="8 9">
    <name type="scientific">Rhizophagus irregularis (strain DAOM 197198w)</name>
    <name type="common">Glomus intraradices</name>
    <dbReference type="NCBI Taxonomy" id="1432141"/>
    <lineage>
        <taxon>Eukaryota</taxon>
        <taxon>Fungi</taxon>
        <taxon>Fungi incertae sedis</taxon>
        <taxon>Mucoromycota</taxon>
        <taxon>Glomeromycotina</taxon>
        <taxon>Glomeromycetes</taxon>
        <taxon>Glomerales</taxon>
        <taxon>Glomeraceae</taxon>
        <taxon>Rhizophagus</taxon>
    </lineage>
</organism>
<sequence>MKRSNQRKLRSQARTIVQQMTQLANREVPSEQETRQQQSISPIQPASQSFNQYNANTSFYSVSSVPIEDFNIVQTESLNLQSQSSDSSEHSSEDNYSSLIISHSGSSYYSFSRSSSLSLSRGNSFIGTESVYSANNRSRASSPFVISETSSGYNSEIIYHSAISSANQSYVSHDENSINGDSSSRSSDRDSCARQLSGVQLLESSAASVVQEESEKETGNENNNVRAHIEEINQHSEFFYHSLNRIKFILQEGLYFIIWMILSLYRIIIKYLFDPVRNKLTRLVNATRGRERITTISPRDANQNNNTNSTMTNSNIVIRAQPNLIKWLFSSAGLAVILIVLYRIPCNLTNIQNLELSKCISKIHNVFRQNGNLSNYSLESLNDDIEFEHNDLLIRDVVADQVKTVCAAEVQKRIPSQNYDLVRYRSNRVSDDDVVNMVRQEIRKAVEEMLYTYSQDKLNKADFALSTGGAKIISPLTSPTYEQWPTQWYKMAFAKLTGHGITRGKPPVTALQPDVHVGQCWPFAGQKGQLAVLLSRQIYVTAVTYDHVSKTIAMGTTSAPKEFEIWGFADDEQDKDNFDNEHSEHTNTVTSNNYPTDESDSNIYLHLYGKELKLGSSPNHLFFGRFVYDINGLPVQTFEVNRLNKPVKAIIMKVINNWDNPLYTCLYRFRVHGVHSNVKSQTS</sequence>
<evidence type="ECO:0000313" key="8">
    <source>
        <dbReference type="EMBL" id="EXX57464.1"/>
    </source>
</evidence>